<evidence type="ECO:0000256" key="1">
    <source>
        <dbReference type="SAM" id="Phobius"/>
    </source>
</evidence>
<sequence>MAALREHLSDFWRLWRGRLIALLDLAALACALAGSWLYYSPKIASGAQLVSSTAFSAVKLFLFSPGAGLADPVPLAYAIAMWLCPLCTAVAVFRLLESTLRHALGGLSRFFRPYILVCGQGSDCLTLVDSLRHGGGFFRRKVILVTQSPLPVELRLPLERGGVTVFAMPLENGTAAERTVCLRRLHLERADGAVLFHPEVSLNFSILKALEQHLEKYPRRCGALPCALYSGDGSMQPLISRYRQEHQGAGGSPLDLKCFSTAALAARDLFLRRGLGADSLAQLDGSAQPHKQTGSLKPSRLLIAGLGACGEAVLLQAAALSPTAPGALLDVTVLDQDAERKLHRIKAKYPQLHRFVTLQAVQMDVLSDELPRALHGGGFTYAAVCFRDPSLALRTAEALEGDFPIGVRLDGSDALARCLDESGGPFQRAFPFGERRSLLTQELVLGTRLDEAAMAFHAGYCAQEQRLFHPETPPIPWDALDSLKKDSTRAQAAYCQSYLIPLRDKLLSRGELEICRNALSDCKDNAGMLRTLLSAHPAIALLARLEHERWCGFLYAHGYQGRDGNTRNDLFHPCLVDWEALLRDDETCKTVCYDLIPILLMDP</sequence>
<organism evidence="2 3">
    <name type="scientific">Lawsonibacter faecis</name>
    <dbReference type="NCBI Taxonomy" id="2763052"/>
    <lineage>
        <taxon>Bacteria</taxon>
        <taxon>Bacillati</taxon>
        <taxon>Bacillota</taxon>
        <taxon>Clostridia</taxon>
        <taxon>Eubacteriales</taxon>
        <taxon>Oscillospiraceae</taxon>
        <taxon>Lawsonibacter</taxon>
    </lineage>
</organism>
<reference evidence="2" key="1">
    <citation type="submission" date="2020-08" db="EMBL/GenBank/DDBJ databases">
        <title>Genome public.</title>
        <authorList>
            <person name="Liu C."/>
            <person name="Sun Q."/>
        </authorList>
    </citation>
    <scope>NUCLEOTIDE SEQUENCE</scope>
    <source>
        <strain evidence="2">NSJ-52</strain>
    </source>
</reference>
<comment type="caution">
    <text evidence="2">The sequence shown here is derived from an EMBL/GenBank/DDBJ whole genome shotgun (WGS) entry which is preliminary data.</text>
</comment>
<keyword evidence="1" id="KW-0472">Membrane</keyword>
<evidence type="ECO:0000313" key="3">
    <source>
        <dbReference type="Proteomes" id="UP000607645"/>
    </source>
</evidence>
<gene>
    <name evidence="2" type="ORF">H8S62_15925</name>
</gene>
<dbReference type="AlphaFoldDB" id="A0A8J6MEH1"/>
<accession>A0A8J6MEH1</accession>
<proteinExistence type="predicted"/>
<evidence type="ECO:0008006" key="4">
    <source>
        <dbReference type="Google" id="ProtNLM"/>
    </source>
</evidence>
<evidence type="ECO:0000313" key="2">
    <source>
        <dbReference type="EMBL" id="MBC5738501.1"/>
    </source>
</evidence>
<protein>
    <recommendedName>
        <fullName evidence="4">RCK N-terminal domain-containing protein</fullName>
    </recommendedName>
</protein>
<dbReference type="EMBL" id="JACOPQ010000016">
    <property type="protein sequence ID" value="MBC5738501.1"/>
    <property type="molecule type" value="Genomic_DNA"/>
</dbReference>
<dbReference type="RefSeq" id="WP_155146795.1">
    <property type="nucleotide sequence ID" value="NZ_JACOPQ010000016.1"/>
</dbReference>
<dbReference type="Proteomes" id="UP000607645">
    <property type="component" value="Unassembled WGS sequence"/>
</dbReference>
<keyword evidence="1" id="KW-0812">Transmembrane</keyword>
<feature type="transmembrane region" description="Helical" evidence="1">
    <location>
        <begin position="20"/>
        <end position="39"/>
    </location>
</feature>
<keyword evidence="3" id="KW-1185">Reference proteome</keyword>
<keyword evidence="1" id="KW-1133">Transmembrane helix</keyword>
<name>A0A8J6MEH1_9FIRM</name>